<protein>
    <submittedName>
        <fullName evidence="1">Uncharacterized protein</fullName>
    </submittedName>
</protein>
<sequence>MAVVHAPAVQWLPMQHACNLPILWSLPQPLFFDYSFHSFVATLFPNAWYCDLEKQGILVLVNTINICTGGNIIST</sequence>
<dbReference type="Gramene" id="KQL08527">
    <property type="protein sequence ID" value="KQL08527"/>
    <property type="gene ID" value="SETIT_003605mg"/>
</dbReference>
<dbReference type="EnsemblPlants" id="KQL08527">
    <property type="protein sequence ID" value="KQL08527"/>
    <property type="gene ID" value="SETIT_003605mg"/>
</dbReference>
<accession>K3XNY2</accession>
<keyword evidence="2" id="KW-1185">Reference proteome</keyword>
<dbReference type="Proteomes" id="UP000004995">
    <property type="component" value="Unassembled WGS sequence"/>
</dbReference>
<proteinExistence type="predicted"/>
<dbReference type="InParanoid" id="K3XNY2"/>
<dbReference type="EMBL" id="AGNK02003453">
    <property type="status" value="NOT_ANNOTATED_CDS"/>
    <property type="molecule type" value="Genomic_DNA"/>
</dbReference>
<evidence type="ECO:0000313" key="1">
    <source>
        <dbReference type="EnsemblPlants" id="KQL08527"/>
    </source>
</evidence>
<dbReference type="HOGENOM" id="CLU_2675760_0_0_1"/>
<organism evidence="1 2">
    <name type="scientific">Setaria italica</name>
    <name type="common">Foxtail millet</name>
    <name type="synonym">Panicum italicum</name>
    <dbReference type="NCBI Taxonomy" id="4555"/>
    <lineage>
        <taxon>Eukaryota</taxon>
        <taxon>Viridiplantae</taxon>
        <taxon>Streptophyta</taxon>
        <taxon>Embryophyta</taxon>
        <taxon>Tracheophyta</taxon>
        <taxon>Spermatophyta</taxon>
        <taxon>Magnoliopsida</taxon>
        <taxon>Liliopsida</taxon>
        <taxon>Poales</taxon>
        <taxon>Poaceae</taxon>
        <taxon>PACMAD clade</taxon>
        <taxon>Panicoideae</taxon>
        <taxon>Panicodae</taxon>
        <taxon>Paniceae</taxon>
        <taxon>Cenchrinae</taxon>
        <taxon>Setaria</taxon>
    </lineage>
</organism>
<dbReference type="AlphaFoldDB" id="K3XNY2"/>
<name>K3XNY2_SETIT</name>
<reference evidence="1" key="2">
    <citation type="submission" date="2018-08" db="UniProtKB">
        <authorList>
            <consortium name="EnsemblPlants"/>
        </authorList>
    </citation>
    <scope>IDENTIFICATION</scope>
    <source>
        <strain evidence="1">Yugu1</strain>
    </source>
</reference>
<evidence type="ECO:0000313" key="2">
    <source>
        <dbReference type="Proteomes" id="UP000004995"/>
    </source>
</evidence>
<reference evidence="2" key="1">
    <citation type="journal article" date="2012" name="Nat. Biotechnol.">
        <title>Reference genome sequence of the model plant Setaria.</title>
        <authorList>
            <person name="Bennetzen J.L."/>
            <person name="Schmutz J."/>
            <person name="Wang H."/>
            <person name="Percifield R."/>
            <person name="Hawkins J."/>
            <person name="Pontaroli A.C."/>
            <person name="Estep M."/>
            <person name="Feng L."/>
            <person name="Vaughn J.N."/>
            <person name="Grimwood J."/>
            <person name="Jenkins J."/>
            <person name="Barry K."/>
            <person name="Lindquist E."/>
            <person name="Hellsten U."/>
            <person name="Deshpande S."/>
            <person name="Wang X."/>
            <person name="Wu X."/>
            <person name="Mitros T."/>
            <person name="Triplett J."/>
            <person name="Yang X."/>
            <person name="Ye C.Y."/>
            <person name="Mauro-Herrera M."/>
            <person name="Wang L."/>
            <person name="Li P."/>
            <person name="Sharma M."/>
            <person name="Sharma R."/>
            <person name="Ronald P.C."/>
            <person name="Panaud O."/>
            <person name="Kellogg E.A."/>
            <person name="Brutnell T.P."/>
            <person name="Doust A.N."/>
            <person name="Tuskan G.A."/>
            <person name="Rokhsar D."/>
            <person name="Devos K.M."/>
        </authorList>
    </citation>
    <scope>NUCLEOTIDE SEQUENCE [LARGE SCALE GENOMIC DNA]</scope>
    <source>
        <strain evidence="2">cv. Yugu1</strain>
    </source>
</reference>